<dbReference type="EMBL" id="FUWZ01000004">
    <property type="protein sequence ID" value="SKA36453.1"/>
    <property type="molecule type" value="Genomic_DNA"/>
</dbReference>
<evidence type="ECO:0000313" key="3">
    <source>
        <dbReference type="Proteomes" id="UP000190367"/>
    </source>
</evidence>
<dbReference type="SUPFAM" id="SSF160631">
    <property type="entry name" value="SMI1/KNR4-like"/>
    <property type="match status" value="1"/>
</dbReference>
<reference evidence="3" key="1">
    <citation type="submission" date="2017-02" db="EMBL/GenBank/DDBJ databases">
        <authorList>
            <person name="Varghese N."/>
            <person name="Submissions S."/>
        </authorList>
    </citation>
    <scope>NUCLEOTIDE SEQUENCE [LARGE SCALE GENOMIC DNA]</scope>
    <source>
        <strain evidence="3">DSM 22224</strain>
    </source>
</reference>
<keyword evidence="3" id="KW-1185">Reference proteome</keyword>
<dbReference type="InterPro" id="IPR018958">
    <property type="entry name" value="Knr4/Smi1-like_dom"/>
</dbReference>
<dbReference type="Gene3D" id="3.40.1580.10">
    <property type="entry name" value="SMI1/KNR4-like"/>
    <property type="match status" value="1"/>
</dbReference>
<proteinExistence type="predicted"/>
<dbReference type="RefSeq" id="WP_078671480.1">
    <property type="nucleotide sequence ID" value="NZ_FUWZ01000004.1"/>
</dbReference>
<evidence type="ECO:0000259" key="1">
    <source>
        <dbReference type="Pfam" id="PF09346"/>
    </source>
</evidence>
<evidence type="ECO:0000313" key="2">
    <source>
        <dbReference type="EMBL" id="SKA36453.1"/>
    </source>
</evidence>
<protein>
    <recommendedName>
        <fullName evidence="1">Knr4/Smi1-like domain-containing protein</fullName>
    </recommendedName>
</protein>
<feature type="domain" description="Knr4/Smi1-like" evidence="1">
    <location>
        <begin position="231"/>
        <end position="341"/>
    </location>
</feature>
<dbReference type="Proteomes" id="UP000190367">
    <property type="component" value="Unassembled WGS sequence"/>
</dbReference>
<gene>
    <name evidence="2" type="ORF">SAMN04488128_104114</name>
</gene>
<dbReference type="InterPro" id="IPR037883">
    <property type="entry name" value="Knr4/Smi1-like_sf"/>
</dbReference>
<organism evidence="2 3">
    <name type="scientific">Chitinophaga eiseniae</name>
    <dbReference type="NCBI Taxonomy" id="634771"/>
    <lineage>
        <taxon>Bacteria</taxon>
        <taxon>Pseudomonadati</taxon>
        <taxon>Bacteroidota</taxon>
        <taxon>Chitinophagia</taxon>
        <taxon>Chitinophagales</taxon>
        <taxon>Chitinophagaceae</taxon>
        <taxon>Chitinophaga</taxon>
    </lineage>
</organism>
<name>A0A1T4T7S3_9BACT</name>
<accession>A0A1T4T7S3</accession>
<sequence>MSNTLVNLTDTLFAEKDGSKFATLKDKLIRSYAGKDRQAVIATLVRYAREGQLLHWRGYLMADIVRLMAPGESAWRPFFEWAVSQPALAYWATDGLLTTAGRDAYPVLVALALNEDRSPEQRAKAMKSLAMYSRQPFDRALPGDPGYWKPEQLRLTELQAWQEQGYPDGAGYAPPQVHPSLLHPGNDFEKLMARLDKQLEKKRRKNKDHANPSDWLTVADEKDMAYIRERWTLPDVYLTFLQNYSPLKVTFSGPHFTEGLSLYGAHELAARQGGYAFNGISGEPLTDWPSDLLVIGDDGADPYCLDLSAIKDGDAPVLMALHGQGDWDFEVYAESFAELIRKLVAVK</sequence>
<dbReference type="Pfam" id="PF09346">
    <property type="entry name" value="SMI1_KNR4"/>
    <property type="match status" value="1"/>
</dbReference>
<dbReference type="AlphaFoldDB" id="A0A1T4T7S3"/>
<dbReference type="OrthoDB" id="8444591at2"/>